<dbReference type="InterPro" id="IPR051465">
    <property type="entry name" value="Cell_Envelope_Struct_Comp"/>
</dbReference>
<dbReference type="Proteomes" id="UP000761380">
    <property type="component" value="Unassembled WGS sequence"/>
</dbReference>
<evidence type="ECO:0000259" key="3">
    <source>
        <dbReference type="PROSITE" id="PS51272"/>
    </source>
</evidence>
<dbReference type="PROSITE" id="PS51272">
    <property type="entry name" value="SLH"/>
    <property type="match status" value="1"/>
</dbReference>
<accession>A0A927WNE8</accession>
<feature type="chain" id="PRO_5037345470" evidence="2">
    <location>
        <begin position="27"/>
        <end position="482"/>
    </location>
</feature>
<dbReference type="PANTHER" id="PTHR43308:SF1">
    <property type="entry name" value="OUTER MEMBRANE PROTEIN ALPHA"/>
    <property type="match status" value="1"/>
</dbReference>
<dbReference type="InterPro" id="IPR001119">
    <property type="entry name" value="SLH_dom"/>
</dbReference>
<gene>
    <name evidence="4" type="ORF">E7201_07690</name>
</gene>
<feature type="coiled-coil region" evidence="1">
    <location>
        <begin position="109"/>
        <end position="147"/>
    </location>
</feature>
<feature type="coiled-coil region" evidence="1">
    <location>
        <begin position="26"/>
        <end position="54"/>
    </location>
</feature>
<dbReference type="AlphaFoldDB" id="A0A927WNE8"/>
<protein>
    <submittedName>
        <fullName evidence="4">S-layer homology domain-containing protein</fullName>
    </submittedName>
</protein>
<feature type="signal peptide" evidence="2">
    <location>
        <begin position="1"/>
        <end position="26"/>
    </location>
</feature>
<evidence type="ECO:0000313" key="5">
    <source>
        <dbReference type="Proteomes" id="UP000761380"/>
    </source>
</evidence>
<feature type="domain" description="SLH" evidence="3">
    <location>
        <begin position="56"/>
        <end position="119"/>
    </location>
</feature>
<dbReference type="EMBL" id="SVBY01000051">
    <property type="protein sequence ID" value="MBE6093030.1"/>
    <property type="molecule type" value="Genomic_DNA"/>
</dbReference>
<evidence type="ECO:0000313" key="4">
    <source>
        <dbReference type="EMBL" id="MBE6093030.1"/>
    </source>
</evidence>
<evidence type="ECO:0000256" key="2">
    <source>
        <dbReference type="SAM" id="SignalP"/>
    </source>
</evidence>
<name>A0A927WNE8_SELRU</name>
<dbReference type="PANTHER" id="PTHR43308">
    <property type="entry name" value="OUTER MEMBRANE PROTEIN ALPHA-RELATED"/>
    <property type="match status" value="1"/>
</dbReference>
<dbReference type="Pfam" id="PF00395">
    <property type="entry name" value="SLH"/>
    <property type="match status" value="1"/>
</dbReference>
<reference evidence="4" key="1">
    <citation type="submission" date="2019-04" db="EMBL/GenBank/DDBJ databases">
        <title>Evolution of Biomass-Degrading Anaerobic Consortia Revealed by Metagenomics.</title>
        <authorList>
            <person name="Peng X."/>
        </authorList>
    </citation>
    <scope>NUCLEOTIDE SEQUENCE</scope>
    <source>
        <strain evidence="4">SIG240</strain>
    </source>
</reference>
<sequence>MKSMKKAALFGISLLMLSQLNGTADAEILNEKALQLAAENNALAQADIKDKKKETSHKTFADVKASHWSYQAVKQLTEAGLVDGFDDGMFHGDRNLSRYEMAVIISRAMDKAEQADAQQKIIIQALQDEYSKELKNIGAQIEELKQKVDRVQFHGYFGTRYDNVHGMAVASDAVMKKTTQLSVDTQYRFDKHTMITVSTTFNRSFKSEQADYTNLGALQWVDYNNRGYWLKFGRYATTMGYGLMFNDEKIQGVELGFGKGKKLSGRLTIAQYKPVTSIEADTDNDFTNNLSSHNLHPALVNKNFWSLELDYKMTPKTNVKAVYQTKPNTRNASFPFKNWESTGTRFVELGFDHQIWKDTTLIADLVHANSDVSKNAYKIQLQFGNPWPPVKGKHAHTLAWYNAPADAMIIGGSGGLIGDYISTLGEGFRGWVAGYQWSPINNTIFDVFYMYGRTVDASNPYGTTLAGGARKKIFRLDFSLLF</sequence>
<evidence type="ECO:0000256" key="1">
    <source>
        <dbReference type="SAM" id="Coils"/>
    </source>
</evidence>
<proteinExistence type="predicted"/>
<keyword evidence="2" id="KW-0732">Signal</keyword>
<keyword evidence="1" id="KW-0175">Coiled coil</keyword>
<comment type="caution">
    <text evidence="4">The sequence shown here is derived from an EMBL/GenBank/DDBJ whole genome shotgun (WGS) entry which is preliminary data.</text>
</comment>
<organism evidence="4 5">
    <name type="scientific">Selenomonas ruminantium</name>
    <dbReference type="NCBI Taxonomy" id="971"/>
    <lineage>
        <taxon>Bacteria</taxon>
        <taxon>Bacillati</taxon>
        <taxon>Bacillota</taxon>
        <taxon>Negativicutes</taxon>
        <taxon>Selenomonadales</taxon>
        <taxon>Selenomonadaceae</taxon>
        <taxon>Selenomonas</taxon>
    </lineage>
</organism>